<reference evidence="2 3" key="1">
    <citation type="journal article" date="2012" name="PLoS Pathog.">
        <title>Diverse lifestyles and strategies of plant pathogenesis encoded in the genomes of eighteen Dothideomycetes fungi.</title>
        <authorList>
            <person name="Ohm R.A."/>
            <person name="Feau N."/>
            <person name="Henrissat B."/>
            <person name="Schoch C.L."/>
            <person name="Horwitz B.A."/>
            <person name="Barry K.W."/>
            <person name="Condon B.J."/>
            <person name="Copeland A.C."/>
            <person name="Dhillon B."/>
            <person name="Glaser F."/>
            <person name="Hesse C.N."/>
            <person name="Kosti I."/>
            <person name="LaButti K."/>
            <person name="Lindquist E.A."/>
            <person name="Lucas S."/>
            <person name="Salamov A.A."/>
            <person name="Bradshaw R.E."/>
            <person name="Ciuffetti L."/>
            <person name="Hamelin R.C."/>
            <person name="Kema G.H.J."/>
            <person name="Lawrence C."/>
            <person name="Scott J.A."/>
            <person name="Spatafora J.W."/>
            <person name="Turgeon B.G."/>
            <person name="de Wit P.J.G.M."/>
            <person name="Zhong S."/>
            <person name="Goodwin S.B."/>
            <person name="Grigoriev I.V."/>
        </authorList>
    </citation>
    <scope>NUCLEOTIDE SEQUENCE [LARGE SCALE GENOMIC DNA]</scope>
    <source>
        <strain evidence="3">ND90Pr / ATCC 201652</strain>
    </source>
</reference>
<name>M2TH91_COCSN</name>
<evidence type="ECO:0000256" key="1">
    <source>
        <dbReference type="SAM" id="Phobius"/>
    </source>
</evidence>
<keyword evidence="1" id="KW-1133">Transmembrane helix</keyword>
<keyword evidence="3" id="KW-1185">Reference proteome</keyword>
<organism evidence="2 3">
    <name type="scientific">Cochliobolus sativus (strain ND90Pr / ATCC 201652)</name>
    <name type="common">Common root rot and spot blotch fungus</name>
    <name type="synonym">Bipolaris sorokiniana</name>
    <dbReference type="NCBI Taxonomy" id="665912"/>
    <lineage>
        <taxon>Eukaryota</taxon>
        <taxon>Fungi</taxon>
        <taxon>Dikarya</taxon>
        <taxon>Ascomycota</taxon>
        <taxon>Pezizomycotina</taxon>
        <taxon>Dothideomycetes</taxon>
        <taxon>Pleosporomycetidae</taxon>
        <taxon>Pleosporales</taxon>
        <taxon>Pleosporineae</taxon>
        <taxon>Pleosporaceae</taxon>
        <taxon>Bipolaris</taxon>
    </lineage>
</organism>
<proteinExistence type="predicted"/>
<feature type="transmembrane region" description="Helical" evidence="1">
    <location>
        <begin position="51"/>
        <end position="75"/>
    </location>
</feature>
<protein>
    <submittedName>
        <fullName evidence="2">Uncharacterized protein</fullName>
    </submittedName>
</protein>
<dbReference type="GeneID" id="19135673"/>
<dbReference type="EMBL" id="KB445638">
    <property type="protein sequence ID" value="EMD68586.1"/>
    <property type="molecule type" value="Genomic_DNA"/>
</dbReference>
<keyword evidence="1" id="KW-0472">Membrane</keyword>
<dbReference type="Proteomes" id="UP000016934">
    <property type="component" value="Unassembled WGS sequence"/>
</dbReference>
<sequence>MGLCVLLFLLLVYQVPFVVFFTFFAHFEQVTSSEDCLSSLNLLLCAMMESYFLSVISSTMYCTCMICVPHLHWLFHGLFSTNSSMILCCMSKIPKVNSGCTHQHLVSISTTPGIIHYPCCRP</sequence>
<dbReference type="HOGENOM" id="CLU_2026518_0_0_1"/>
<accession>M2TH91</accession>
<dbReference type="KEGG" id="bsc:COCSADRAFT_274165"/>
<reference evidence="3" key="2">
    <citation type="journal article" date="2013" name="PLoS Genet.">
        <title>Comparative genome structure, secondary metabolite, and effector coding capacity across Cochliobolus pathogens.</title>
        <authorList>
            <person name="Condon B.J."/>
            <person name="Leng Y."/>
            <person name="Wu D."/>
            <person name="Bushley K.E."/>
            <person name="Ohm R.A."/>
            <person name="Otillar R."/>
            <person name="Martin J."/>
            <person name="Schackwitz W."/>
            <person name="Grimwood J."/>
            <person name="MohdZainudin N."/>
            <person name="Xue C."/>
            <person name="Wang R."/>
            <person name="Manning V.A."/>
            <person name="Dhillon B."/>
            <person name="Tu Z.J."/>
            <person name="Steffenson B.J."/>
            <person name="Salamov A."/>
            <person name="Sun H."/>
            <person name="Lowry S."/>
            <person name="LaButti K."/>
            <person name="Han J."/>
            <person name="Copeland A."/>
            <person name="Lindquist E."/>
            <person name="Barry K."/>
            <person name="Schmutz J."/>
            <person name="Baker S.E."/>
            <person name="Ciuffetti L.M."/>
            <person name="Grigoriev I.V."/>
            <person name="Zhong S."/>
            <person name="Turgeon B.G."/>
        </authorList>
    </citation>
    <scope>NUCLEOTIDE SEQUENCE [LARGE SCALE GENOMIC DNA]</scope>
    <source>
        <strain evidence="3">ND90Pr / ATCC 201652</strain>
    </source>
</reference>
<gene>
    <name evidence="2" type="ORF">COCSADRAFT_274165</name>
</gene>
<dbReference type="RefSeq" id="XP_007696150.1">
    <property type="nucleotide sequence ID" value="XM_007697960.1"/>
</dbReference>
<evidence type="ECO:0000313" key="3">
    <source>
        <dbReference type="Proteomes" id="UP000016934"/>
    </source>
</evidence>
<evidence type="ECO:0000313" key="2">
    <source>
        <dbReference type="EMBL" id="EMD68586.1"/>
    </source>
</evidence>
<dbReference type="AlphaFoldDB" id="M2TH91"/>
<keyword evidence="1" id="KW-0812">Transmembrane</keyword>